<dbReference type="Pfam" id="PF11256">
    <property type="entry name" value="SAV0927-like"/>
    <property type="match status" value="1"/>
</dbReference>
<accession>A0A383R7L0</accession>
<dbReference type="Proteomes" id="UP000304148">
    <property type="component" value="Chromosome"/>
</dbReference>
<dbReference type="RefSeq" id="WP_021258055.1">
    <property type="nucleotide sequence ID" value="NZ_LS992241.1"/>
</dbReference>
<sequence length="95" mass="10871">MFDHLYEVSEQANVTFVGWATEQIRYDFALIYSDHFVGKTLVVCMQTGRSTLLCADDLRPEILQVKFNLPHAEAASEAAQLLLTRIHPLEVQDQY</sequence>
<evidence type="ECO:0008006" key="3">
    <source>
        <dbReference type="Google" id="ProtNLM"/>
    </source>
</evidence>
<dbReference type="AlphaFoldDB" id="A0A383R7L0"/>
<organism evidence="1 2">
    <name type="scientific">Paenibacillus alvei</name>
    <name type="common">Bacillus alvei</name>
    <dbReference type="NCBI Taxonomy" id="44250"/>
    <lineage>
        <taxon>Bacteria</taxon>
        <taxon>Bacillati</taxon>
        <taxon>Bacillota</taxon>
        <taxon>Bacilli</taxon>
        <taxon>Bacillales</taxon>
        <taxon>Paenibacillaceae</taxon>
        <taxon>Paenibacillus</taxon>
    </lineage>
</organism>
<dbReference type="InterPro" id="IPR021415">
    <property type="entry name" value="SAV0927-like"/>
</dbReference>
<evidence type="ECO:0000313" key="2">
    <source>
        <dbReference type="Proteomes" id="UP000304148"/>
    </source>
</evidence>
<dbReference type="EMBL" id="LS992241">
    <property type="protein sequence ID" value="SYX82631.1"/>
    <property type="molecule type" value="Genomic_DNA"/>
</dbReference>
<name>A0A383R7L0_PAEAL</name>
<protein>
    <recommendedName>
        <fullName evidence="3">DUF3055 domain-containing protein</fullName>
    </recommendedName>
</protein>
<proteinExistence type="predicted"/>
<evidence type="ECO:0000313" key="1">
    <source>
        <dbReference type="EMBL" id="SYX82631.1"/>
    </source>
</evidence>
<gene>
    <name evidence="1" type="ORF">PBLR_11053</name>
</gene>
<reference evidence="2" key="1">
    <citation type="submission" date="2018-08" db="EMBL/GenBank/DDBJ databases">
        <authorList>
            <person name="Chevrot R."/>
        </authorList>
    </citation>
    <scope>NUCLEOTIDE SEQUENCE [LARGE SCALE GENOMIC DNA]</scope>
</reference>